<dbReference type="Proteomes" id="UP000708208">
    <property type="component" value="Unassembled WGS sequence"/>
</dbReference>
<name>A0A8J2KP01_9HEXA</name>
<proteinExistence type="predicted"/>
<reference evidence="1" key="1">
    <citation type="submission" date="2021-06" db="EMBL/GenBank/DDBJ databases">
        <authorList>
            <person name="Hodson N. C."/>
            <person name="Mongue J. A."/>
            <person name="Jaron S. K."/>
        </authorList>
    </citation>
    <scope>NUCLEOTIDE SEQUENCE</scope>
</reference>
<keyword evidence="2" id="KW-1185">Reference proteome</keyword>
<sequence length="111" mass="11684">KAVAKPVVYGPATHGAYAPHHGHAPAHYGPIAHAPVAHARVGYAPEHGHAHAYAPVHHGYSQQVSHATGVTHYAQAAVPVAHHAEPHYHDDYGHGGPAHYDAGAYGYSSEY</sequence>
<evidence type="ECO:0000313" key="2">
    <source>
        <dbReference type="Proteomes" id="UP000708208"/>
    </source>
</evidence>
<dbReference type="AlphaFoldDB" id="A0A8J2KP01"/>
<feature type="non-terminal residue" evidence="1">
    <location>
        <position position="1"/>
    </location>
</feature>
<accession>A0A8J2KP01</accession>
<gene>
    <name evidence="1" type="ORF">AFUS01_LOCUS29062</name>
</gene>
<evidence type="ECO:0000313" key="1">
    <source>
        <dbReference type="EMBL" id="CAG7818565.1"/>
    </source>
</evidence>
<dbReference type="EMBL" id="CAJVCH010424081">
    <property type="protein sequence ID" value="CAG7818565.1"/>
    <property type="molecule type" value="Genomic_DNA"/>
</dbReference>
<comment type="caution">
    <text evidence="1">The sequence shown here is derived from an EMBL/GenBank/DDBJ whole genome shotgun (WGS) entry which is preliminary data.</text>
</comment>
<protein>
    <submittedName>
        <fullName evidence="1">Uncharacterized protein</fullName>
    </submittedName>
</protein>
<organism evidence="1 2">
    <name type="scientific">Allacma fusca</name>
    <dbReference type="NCBI Taxonomy" id="39272"/>
    <lineage>
        <taxon>Eukaryota</taxon>
        <taxon>Metazoa</taxon>
        <taxon>Ecdysozoa</taxon>
        <taxon>Arthropoda</taxon>
        <taxon>Hexapoda</taxon>
        <taxon>Collembola</taxon>
        <taxon>Symphypleona</taxon>
        <taxon>Sminthuridae</taxon>
        <taxon>Allacma</taxon>
    </lineage>
</organism>